<name>A0AAP0BB09_9ASPA</name>
<protein>
    <submittedName>
        <fullName evidence="1">Uncharacterized protein</fullName>
    </submittedName>
</protein>
<dbReference type="EMBL" id="JBBWWQ010000012">
    <property type="protein sequence ID" value="KAK8934815.1"/>
    <property type="molecule type" value="Genomic_DNA"/>
</dbReference>
<comment type="caution">
    <text evidence="1">The sequence shown here is derived from an EMBL/GenBank/DDBJ whole genome shotgun (WGS) entry which is preliminary data.</text>
</comment>
<keyword evidence="2" id="KW-1185">Reference proteome</keyword>
<dbReference type="Proteomes" id="UP001418222">
    <property type="component" value="Unassembled WGS sequence"/>
</dbReference>
<evidence type="ECO:0000313" key="2">
    <source>
        <dbReference type="Proteomes" id="UP001418222"/>
    </source>
</evidence>
<dbReference type="AlphaFoldDB" id="A0AAP0BB09"/>
<proteinExistence type="predicted"/>
<sequence length="424" mass="47260">MDFLVDAISCQGSRNDRSGTSGAPGIHLYPDQLIHRSCSFHLKGGFEFILSKFFHISYGLYEYLSASLVCRPAMCREFAETVVGIKTGVLVERMVPFIIPRAIMCYTSPASSEVLDIIKKSLIAPPVVLYEQRSSPPVPTYIMDDNPIPNLDDLINQDMAMEAKAAEAEVVPTPARHFTPTSRCIYPPHCWPFFSFSTQKLQLGASSDCGSTNWASEDQLLSSLATDLEMHVVPSTLQGNFPYDRAISTLGAAPSSFENLYTVHGHRCATFKEAAEKQGLLEEDNSIIECLTEARNFRIPSALRRLFATILLYCQPTGVRTLWEENHMAMIEDYGSTSRSNSNFLINRLICELNNIFEQYNKNTKDFDLPRLSEGIQYSVDLPGLIDNELSIPISDADLYSKALLNNGQQIAYNTIYNGIAEGN</sequence>
<evidence type="ECO:0000313" key="1">
    <source>
        <dbReference type="EMBL" id="KAK8934815.1"/>
    </source>
</evidence>
<gene>
    <name evidence="1" type="ORF">KSP39_PZI014500</name>
</gene>
<dbReference type="PANTHER" id="PTHR10492:SF94">
    <property type="entry name" value="ATP-DEPENDENT DNA HELICASE"/>
    <property type="match status" value="1"/>
</dbReference>
<accession>A0AAP0BB09</accession>
<organism evidence="1 2">
    <name type="scientific">Platanthera zijinensis</name>
    <dbReference type="NCBI Taxonomy" id="2320716"/>
    <lineage>
        <taxon>Eukaryota</taxon>
        <taxon>Viridiplantae</taxon>
        <taxon>Streptophyta</taxon>
        <taxon>Embryophyta</taxon>
        <taxon>Tracheophyta</taxon>
        <taxon>Spermatophyta</taxon>
        <taxon>Magnoliopsida</taxon>
        <taxon>Liliopsida</taxon>
        <taxon>Asparagales</taxon>
        <taxon>Orchidaceae</taxon>
        <taxon>Orchidoideae</taxon>
        <taxon>Orchideae</taxon>
        <taxon>Orchidinae</taxon>
        <taxon>Platanthera</taxon>
    </lineage>
</organism>
<dbReference type="PANTHER" id="PTHR10492">
    <property type="match status" value="1"/>
</dbReference>
<reference evidence="1 2" key="1">
    <citation type="journal article" date="2022" name="Nat. Plants">
        <title>Genomes of leafy and leafless Platanthera orchids illuminate the evolution of mycoheterotrophy.</title>
        <authorList>
            <person name="Li M.H."/>
            <person name="Liu K.W."/>
            <person name="Li Z."/>
            <person name="Lu H.C."/>
            <person name="Ye Q.L."/>
            <person name="Zhang D."/>
            <person name="Wang J.Y."/>
            <person name="Li Y.F."/>
            <person name="Zhong Z.M."/>
            <person name="Liu X."/>
            <person name="Yu X."/>
            <person name="Liu D.K."/>
            <person name="Tu X.D."/>
            <person name="Liu B."/>
            <person name="Hao Y."/>
            <person name="Liao X.Y."/>
            <person name="Jiang Y.T."/>
            <person name="Sun W.H."/>
            <person name="Chen J."/>
            <person name="Chen Y.Q."/>
            <person name="Ai Y."/>
            <person name="Zhai J.W."/>
            <person name="Wu S.S."/>
            <person name="Zhou Z."/>
            <person name="Hsiao Y.Y."/>
            <person name="Wu W.L."/>
            <person name="Chen Y.Y."/>
            <person name="Lin Y.F."/>
            <person name="Hsu J.L."/>
            <person name="Li C.Y."/>
            <person name="Wang Z.W."/>
            <person name="Zhao X."/>
            <person name="Zhong W.Y."/>
            <person name="Ma X.K."/>
            <person name="Ma L."/>
            <person name="Huang J."/>
            <person name="Chen G.Z."/>
            <person name="Huang M.Z."/>
            <person name="Huang L."/>
            <person name="Peng D.H."/>
            <person name="Luo Y.B."/>
            <person name="Zou S.Q."/>
            <person name="Chen S.P."/>
            <person name="Lan S."/>
            <person name="Tsai W.C."/>
            <person name="Van de Peer Y."/>
            <person name="Liu Z.J."/>
        </authorList>
    </citation>
    <scope>NUCLEOTIDE SEQUENCE [LARGE SCALE GENOMIC DNA]</scope>
    <source>
        <strain evidence="1">Lor287</strain>
    </source>
</reference>